<keyword evidence="2" id="KW-1185">Reference proteome</keyword>
<sequence length="147" mass="15886">MESSASQIYFASGAFDGKRSDFVPAPDASHERFAVLALPVLLTCARTKVAPIVHHVVETLVFLAPLNERRALLAIAEAIAADGVYAYDPLSSNVVIPYLKRRLAEHRQLVLLDEGGVAAFRKILAAFASAGNESALELAFTFADVFR</sequence>
<evidence type="ECO:0000313" key="1">
    <source>
        <dbReference type="EMBL" id="PXY27767.1"/>
    </source>
</evidence>
<gene>
    <name evidence="1" type="ORF">BAY60_15420</name>
</gene>
<proteinExistence type="predicted"/>
<dbReference type="AlphaFoldDB" id="A0A2V4B164"/>
<comment type="caution">
    <text evidence="1">The sequence shown here is derived from an EMBL/GenBank/DDBJ whole genome shotgun (WGS) entry which is preliminary data.</text>
</comment>
<dbReference type="EMBL" id="MASW01000002">
    <property type="protein sequence ID" value="PXY27767.1"/>
    <property type="molecule type" value="Genomic_DNA"/>
</dbReference>
<name>A0A2V4B164_9PSEU</name>
<protein>
    <submittedName>
        <fullName evidence="1">Uncharacterized protein</fullName>
    </submittedName>
</protein>
<dbReference type="Proteomes" id="UP000249915">
    <property type="component" value="Unassembled WGS sequence"/>
</dbReference>
<evidence type="ECO:0000313" key="2">
    <source>
        <dbReference type="Proteomes" id="UP000249915"/>
    </source>
</evidence>
<reference evidence="1 2" key="1">
    <citation type="submission" date="2016-07" db="EMBL/GenBank/DDBJ databases">
        <title>Draft genome sequence of Prauserella muralis DSM 45305, isolated from a mould-covered wall in an indoor environment.</title>
        <authorList>
            <person name="Ruckert C."/>
            <person name="Albersmeier A."/>
            <person name="Jiang C.-L."/>
            <person name="Jiang Y."/>
            <person name="Kalinowski J."/>
            <person name="Schneider O."/>
            <person name="Winkler A."/>
            <person name="Zotchev S.B."/>
        </authorList>
    </citation>
    <scope>NUCLEOTIDE SEQUENCE [LARGE SCALE GENOMIC DNA]</scope>
    <source>
        <strain evidence="1 2">DSM 45305</strain>
    </source>
</reference>
<organism evidence="1 2">
    <name type="scientific">Prauserella muralis</name>
    <dbReference type="NCBI Taxonomy" id="588067"/>
    <lineage>
        <taxon>Bacteria</taxon>
        <taxon>Bacillati</taxon>
        <taxon>Actinomycetota</taxon>
        <taxon>Actinomycetes</taxon>
        <taxon>Pseudonocardiales</taxon>
        <taxon>Pseudonocardiaceae</taxon>
        <taxon>Prauserella</taxon>
    </lineage>
</organism>
<accession>A0A2V4B164</accession>